<dbReference type="Proteomes" id="UP000479692">
    <property type="component" value="Unassembled WGS sequence"/>
</dbReference>
<evidence type="ECO:0008006" key="3">
    <source>
        <dbReference type="Google" id="ProtNLM"/>
    </source>
</evidence>
<accession>A0A7C9HNP3</accession>
<dbReference type="AlphaFoldDB" id="A0A7C9HNP3"/>
<keyword evidence="2" id="KW-1185">Reference proteome</keyword>
<reference evidence="1 2" key="1">
    <citation type="submission" date="2019-12" db="EMBL/GenBank/DDBJ databases">
        <authorList>
            <person name="Xu J."/>
        </authorList>
    </citation>
    <scope>NUCLEOTIDE SEQUENCE [LARGE SCALE GENOMIC DNA]</scope>
    <source>
        <strain evidence="1 2">HX-5-24</strain>
    </source>
</reference>
<evidence type="ECO:0000313" key="2">
    <source>
        <dbReference type="Proteomes" id="UP000479692"/>
    </source>
</evidence>
<proteinExistence type="predicted"/>
<protein>
    <recommendedName>
        <fullName evidence="3">Helix-turn-helix domain-containing protein</fullName>
    </recommendedName>
</protein>
<evidence type="ECO:0000313" key="1">
    <source>
        <dbReference type="EMBL" id="MUV15437.1"/>
    </source>
</evidence>
<dbReference type="EMBL" id="WOXT01000005">
    <property type="protein sequence ID" value="MUV15437.1"/>
    <property type="molecule type" value="Genomic_DNA"/>
</dbReference>
<comment type="caution">
    <text evidence="1">The sequence shown here is derived from an EMBL/GenBank/DDBJ whole genome shotgun (WGS) entry which is preliminary data.</text>
</comment>
<gene>
    <name evidence="1" type="ORF">GN331_14620</name>
</gene>
<name>A0A7C9HNP3_9GAMM</name>
<organism evidence="1 2">
    <name type="scientific">Noviluteimonas gilva</name>
    <dbReference type="NCBI Taxonomy" id="2682097"/>
    <lineage>
        <taxon>Bacteria</taxon>
        <taxon>Pseudomonadati</taxon>
        <taxon>Pseudomonadota</taxon>
        <taxon>Gammaproteobacteria</taxon>
        <taxon>Lysobacterales</taxon>
        <taxon>Lysobacteraceae</taxon>
        <taxon>Noviluteimonas</taxon>
    </lineage>
</organism>
<sequence length="137" mass="15640">MSRRSRERFKGRRDSGWFFRMPVEVLDSPAYCALSFKARALLLDLGAQYRGNNNGDMAAPWSWMKMRGWKSKDTLRRALLELLTSGMIEQTRQGGLHCPTLYAVTWLGIDECGGKLEVQSTSVPSGRWRRQVVREAA</sequence>